<reference evidence="2" key="1">
    <citation type="submission" date="2017-09" db="EMBL/GenBank/DDBJ databases">
        <title>Metaegenomics of thermophilic ammonia-oxidizing enrichment culture.</title>
        <authorList>
            <person name="Kato S."/>
            <person name="Suzuki K."/>
        </authorList>
    </citation>
    <scope>NUCLEOTIDE SEQUENCE [LARGE SCALE GENOMIC DNA]</scope>
</reference>
<sequence length="539" mass="60195">MVDQRRVADAVRGSSVVAVCAALVMVACFAGTQSLRLPDLFGQDHPFVDRLHGFSVQLTQGWSVKVIGNSIVIKNTQDCYIQVRGVRYNGDLKQVAQRWFSERQTMDIGNARFAFRQTEQGIVIVGEGLGFPHPLSPMAAVNAGLTGIPLPNDFKEVTVILPGKAVALVVSFLFPRGTSEETRKQMVEIVKTLKFLPPEEMVRWREEVIVDPEVGMEAVRMHVPKDFEFQGTVAIIGAMRQPIFVIRKGETVIRQDSVSLSSHAVQSGSTSSGGAILNINGQASQQPQPIFLNEPEDSVKLLSAIWKAATGKDWQVVETMPLPQSEIERMNNERMKREAEQGLAAMGAIAKYTVFKLAYLMRNGELVQVGTINGNLLVSQSPHPIAASQSCELRMMVRSIQFREREHEKVTGIVSGIAASEYVSPQAALSALARFIRDQKALNRMVQEMLREHREFNTRMATAWSNLLSDQTYVKDPQTGEIFRLHKRSWETGNFWREPIFGEVILGGVDEGSKLEELLQMKGWRLLNESLEGFPDMWK</sequence>
<accession>A0A2H5XGG1</accession>
<dbReference type="PROSITE" id="PS51257">
    <property type="entry name" value="PROKAR_LIPOPROTEIN"/>
    <property type="match status" value="1"/>
</dbReference>
<organism evidence="1 2">
    <name type="scientific">Candidatus Fervidibacter japonicus</name>
    <dbReference type="NCBI Taxonomy" id="2035412"/>
    <lineage>
        <taxon>Bacteria</taxon>
        <taxon>Candidatus Fervidibacterota</taxon>
        <taxon>Candidatus Fervidibacter</taxon>
    </lineage>
</organism>
<evidence type="ECO:0000313" key="2">
    <source>
        <dbReference type="Proteomes" id="UP000236173"/>
    </source>
</evidence>
<dbReference type="EMBL" id="BEHT01000065">
    <property type="protein sequence ID" value="GBD00248.1"/>
    <property type="molecule type" value="Genomic_DNA"/>
</dbReference>
<name>A0A2H5XGG1_9BACT</name>
<comment type="caution">
    <text evidence="1">The sequence shown here is derived from an EMBL/GenBank/DDBJ whole genome shotgun (WGS) entry which is preliminary data.</text>
</comment>
<proteinExistence type="predicted"/>
<evidence type="ECO:0000313" key="1">
    <source>
        <dbReference type="EMBL" id="GBD00248.1"/>
    </source>
</evidence>
<dbReference type="Proteomes" id="UP000236173">
    <property type="component" value="Unassembled WGS sequence"/>
</dbReference>
<protein>
    <submittedName>
        <fullName evidence="1">Uncharacterized protein</fullName>
    </submittedName>
</protein>
<dbReference type="AlphaFoldDB" id="A0A2H5XGG1"/>
<gene>
    <name evidence="1" type="ORF">HRbin17_02786</name>
</gene>